<feature type="domain" description="MADF" evidence="1">
    <location>
        <begin position="126"/>
        <end position="218"/>
    </location>
</feature>
<gene>
    <name evidence="2" type="ORF">ALC57_05242</name>
</gene>
<organism evidence="2 3">
    <name type="scientific">Trachymyrmex cornetzi</name>
    <dbReference type="NCBI Taxonomy" id="471704"/>
    <lineage>
        <taxon>Eukaryota</taxon>
        <taxon>Metazoa</taxon>
        <taxon>Ecdysozoa</taxon>
        <taxon>Arthropoda</taxon>
        <taxon>Hexapoda</taxon>
        <taxon>Insecta</taxon>
        <taxon>Pterygota</taxon>
        <taxon>Neoptera</taxon>
        <taxon>Endopterygota</taxon>
        <taxon>Hymenoptera</taxon>
        <taxon>Apocrita</taxon>
        <taxon>Aculeata</taxon>
        <taxon>Formicoidea</taxon>
        <taxon>Formicidae</taxon>
        <taxon>Myrmicinae</taxon>
        <taxon>Trachymyrmex</taxon>
    </lineage>
</organism>
<dbReference type="Pfam" id="PF10545">
    <property type="entry name" value="MADF_DNA_bdg"/>
    <property type="match status" value="1"/>
</dbReference>
<evidence type="ECO:0000313" key="3">
    <source>
        <dbReference type="Proteomes" id="UP000078492"/>
    </source>
</evidence>
<dbReference type="AlphaFoldDB" id="A0A151JB45"/>
<dbReference type="STRING" id="471704.A0A151JB45"/>
<evidence type="ECO:0000259" key="1">
    <source>
        <dbReference type="PROSITE" id="PS51029"/>
    </source>
</evidence>
<reference evidence="2 3" key="1">
    <citation type="submission" date="2015-09" db="EMBL/GenBank/DDBJ databases">
        <title>Trachymyrmex cornetzi WGS genome.</title>
        <authorList>
            <person name="Nygaard S."/>
            <person name="Hu H."/>
            <person name="Boomsma J."/>
            <person name="Zhang G."/>
        </authorList>
    </citation>
    <scope>NUCLEOTIDE SEQUENCE [LARGE SCALE GENOMIC DNA]</scope>
    <source>
        <strain evidence="2">Tcor2-1</strain>
        <tissue evidence="2">Whole body</tissue>
    </source>
</reference>
<dbReference type="PROSITE" id="PS51029">
    <property type="entry name" value="MADF"/>
    <property type="match status" value="1"/>
</dbReference>
<dbReference type="InterPro" id="IPR039353">
    <property type="entry name" value="TF_Adf1"/>
</dbReference>
<protein>
    <recommendedName>
        <fullName evidence="1">MADF domain-containing protein</fullName>
    </recommendedName>
</protein>
<keyword evidence="3" id="KW-1185">Reference proteome</keyword>
<evidence type="ECO:0000313" key="2">
    <source>
        <dbReference type="EMBL" id="KYN22362.1"/>
    </source>
</evidence>
<dbReference type="PANTHER" id="PTHR12243:SF67">
    <property type="entry name" value="COREPRESSOR OF PANGOLIN, ISOFORM A-RELATED"/>
    <property type="match status" value="1"/>
</dbReference>
<dbReference type="SMART" id="SM00595">
    <property type="entry name" value="MADF"/>
    <property type="match status" value="1"/>
</dbReference>
<dbReference type="InterPro" id="IPR006578">
    <property type="entry name" value="MADF-dom"/>
</dbReference>
<accession>A0A151JB45</accession>
<proteinExistence type="predicted"/>
<dbReference type="Proteomes" id="UP000078492">
    <property type="component" value="Unassembled WGS sequence"/>
</dbReference>
<sequence>MSFINLGDSESGGIDVVYTCSICETICHSHEVRNHPCLEGFQRYHIDKNLYFHPQCDNGSIIRKSLVRGQEVFVEEEIAQEDIEQERADQEENEVMERNIDIEDNNLNSSDRPINLPARKVCIEELLIEEVRKRPPLWNYKLHISKRGGRAKEKLWEEIADSMKGEMTVQEIKKKWKSLSDMFRRLRRSHKQPSGSSAAKKIKWLHFDRLSFLHDMQRENVTTSNISDLSNSPDVSQDNTEISVVDDHGDKRSKKLIKSGAIMDKMMDLMNEPISVDVTGGLPNDEFTAFGTIVASKLRALSANASEVAMLAILQLLRETRVNNQ</sequence>
<name>A0A151JB45_9HYME</name>
<dbReference type="EMBL" id="KQ979178">
    <property type="protein sequence ID" value="KYN22362.1"/>
    <property type="molecule type" value="Genomic_DNA"/>
</dbReference>
<dbReference type="PANTHER" id="PTHR12243">
    <property type="entry name" value="MADF DOMAIN TRANSCRIPTION FACTOR"/>
    <property type="match status" value="1"/>
</dbReference>